<keyword evidence="3" id="KW-0804">Transcription</keyword>
<protein>
    <submittedName>
        <fullName evidence="5">Transcriptional antiterminator RfaH</fullName>
    </submittedName>
</protein>
<evidence type="ECO:0000259" key="4">
    <source>
        <dbReference type="SMART" id="SM00738"/>
    </source>
</evidence>
<dbReference type="Proteomes" id="UP000256334">
    <property type="component" value="Unassembled WGS sequence"/>
</dbReference>
<reference evidence="5 6" key="1">
    <citation type="submission" date="2018-07" db="EMBL/GenBank/DDBJ databases">
        <title>Genomic Encyclopedia of Type Strains, Phase IV (KMG-IV): sequencing the most valuable type-strain genomes for metagenomic binning, comparative biology and taxonomic classification.</title>
        <authorList>
            <person name="Goeker M."/>
        </authorList>
    </citation>
    <scope>NUCLEOTIDE SEQUENCE [LARGE SCALE GENOMIC DNA]</scope>
    <source>
        <strain evidence="5 6">DSM 14324</strain>
    </source>
</reference>
<sequence>MQTTGPEGLRWYAVQCKSGESFRAAEHLSHQGYTVFHPIMQREKRQRGRTGQVVEPLFPWYLFIRMNPQQDNWAPVRSTRGVIKLLAFGQAPVPVPDALIDTLRQQVDDQPVASGAYRFSVGERVEITEGPFKALEGLFVHGKGEERVIVLLNILQREHQVTVGAGQIRASQKS</sequence>
<dbReference type="InterPro" id="IPR010215">
    <property type="entry name" value="Transcription_antiterm_RfaH"/>
</dbReference>
<dbReference type="EMBL" id="QRDJ01000006">
    <property type="protein sequence ID" value="REC96125.1"/>
    <property type="molecule type" value="Genomic_DNA"/>
</dbReference>
<dbReference type="InterPro" id="IPR008991">
    <property type="entry name" value="Translation_prot_SH3-like_sf"/>
</dbReference>
<dbReference type="InterPro" id="IPR006645">
    <property type="entry name" value="NGN-like_dom"/>
</dbReference>
<dbReference type="InterPro" id="IPR043425">
    <property type="entry name" value="NusG-like"/>
</dbReference>
<dbReference type="GO" id="GO:0031564">
    <property type="term" value="P:transcription antitermination"/>
    <property type="evidence" value="ECO:0007669"/>
    <property type="project" value="UniProtKB-KW"/>
</dbReference>
<dbReference type="AlphaFoldDB" id="A0A3D9DZN9"/>
<dbReference type="NCBIfam" id="TIGR01955">
    <property type="entry name" value="RfaH"/>
    <property type="match status" value="1"/>
</dbReference>
<accession>A0A3D9DZN9</accession>
<name>A0A3D9DZN9_9GAMM</name>
<dbReference type="GO" id="GO:0006354">
    <property type="term" value="P:DNA-templated transcription elongation"/>
    <property type="evidence" value="ECO:0007669"/>
    <property type="project" value="InterPro"/>
</dbReference>
<evidence type="ECO:0000313" key="5">
    <source>
        <dbReference type="EMBL" id="REC96125.1"/>
    </source>
</evidence>
<feature type="domain" description="NusG-like N-terminal" evidence="4">
    <location>
        <begin position="8"/>
        <end position="107"/>
    </location>
</feature>
<dbReference type="OrthoDB" id="9790639at2"/>
<dbReference type="PANTHER" id="PTHR30265:SF7">
    <property type="entry name" value="TRANSCRIPTION ANTITERMINATION PROTEIN RFAH"/>
    <property type="match status" value="1"/>
</dbReference>
<dbReference type="PANTHER" id="PTHR30265">
    <property type="entry name" value="RHO-INTERACTING TRANSCRIPTION TERMINATION FACTOR NUSG"/>
    <property type="match status" value="1"/>
</dbReference>
<dbReference type="SUPFAM" id="SSF50104">
    <property type="entry name" value="Translation proteins SH3-like domain"/>
    <property type="match status" value="1"/>
</dbReference>
<dbReference type="SUPFAM" id="SSF82679">
    <property type="entry name" value="N-utilization substance G protein NusG, N-terminal domain"/>
    <property type="match status" value="1"/>
</dbReference>
<dbReference type="NCBIfam" id="NF006534">
    <property type="entry name" value="PRK09014.1"/>
    <property type="match status" value="1"/>
</dbReference>
<dbReference type="CDD" id="cd06091">
    <property type="entry name" value="KOW_NusG"/>
    <property type="match status" value="1"/>
</dbReference>
<dbReference type="RefSeq" id="WP_115853066.1">
    <property type="nucleotide sequence ID" value="NZ_QRDJ01000006.1"/>
</dbReference>
<dbReference type="InterPro" id="IPR036735">
    <property type="entry name" value="NGN_dom_sf"/>
</dbReference>
<keyword evidence="6" id="KW-1185">Reference proteome</keyword>
<comment type="caution">
    <text evidence="5">The sequence shown here is derived from an EMBL/GenBank/DDBJ whole genome shotgun (WGS) entry which is preliminary data.</text>
</comment>
<evidence type="ECO:0000256" key="2">
    <source>
        <dbReference type="ARBA" id="ARBA00023015"/>
    </source>
</evidence>
<keyword evidence="2" id="KW-0805">Transcription regulation</keyword>
<evidence type="ECO:0000313" key="6">
    <source>
        <dbReference type="Proteomes" id="UP000256334"/>
    </source>
</evidence>
<dbReference type="CDD" id="cd09892">
    <property type="entry name" value="NGN_SP_RfaH"/>
    <property type="match status" value="1"/>
</dbReference>
<keyword evidence="1" id="KW-0889">Transcription antitermination</keyword>
<evidence type="ECO:0000256" key="3">
    <source>
        <dbReference type="ARBA" id="ARBA00023163"/>
    </source>
</evidence>
<organism evidence="5 6">
    <name type="scientific">Kushneria indalinina DSM 14324</name>
    <dbReference type="NCBI Taxonomy" id="1122140"/>
    <lineage>
        <taxon>Bacteria</taxon>
        <taxon>Pseudomonadati</taxon>
        <taxon>Pseudomonadota</taxon>
        <taxon>Gammaproteobacteria</taxon>
        <taxon>Oceanospirillales</taxon>
        <taxon>Halomonadaceae</taxon>
        <taxon>Kushneria</taxon>
    </lineage>
</organism>
<evidence type="ECO:0000256" key="1">
    <source>
        <dbReference type="ARBA" id="ARBA00022814"/>
    </source>
</evidence>
<gene>
    <name evidence="5" type="ORF">C8D72_0798</name>
</gene>
<proteinExistence type="predicted"/>
<dbReference type="SMART" id="SM00738">
    <property type="entry name" value="NGN"/>
    <property type="match status" value="1"/>
</dbReference>
<dbReference type="Gene3D" id="3.30.70.940">
    <property type="entry name" value="NusG, N-terminal domain"/>
    <property type="match status" value="1"/>
</dbReference>
<dbReference type="GO" id="GO:0005829">
    <property type="term" value="C:cytosol"/>
    <property type="evidence" value="ECO:0007669"/>
    <property type="project" value="TreeGrafter"/>
</dbReference>
<dbReference type="Pfam" id="PF02357">
    <property type="entry name" value="NusG"/>
    <property type="match status" value="1"/>
</dbReference>